<dbReference type="Pfam" id="PF16976">
    <property type="entry name" value="RcpC"/>
    <property type="match status" value="1"/>
</dbReference>
<reference evidence="3 4" key="1">
    <citation type="submission" date="2016-10" db="EMBL/GenBank/DDBJ databases">
        <authorList>
            <person name="Varghese N."/>
            <person name="Submissions S."/>
        </authorList>
    </citation>
    <scope>NUCLEOTIDE SEQUENCE [LARGE SCALE GENOMIC DNA]</scope>
    <source>
        <strain evidence="3 4">DSM 20586</strain>
    </source>
</reference>
<dbReference type="EMBL" id="FNSH01000001">
    <property type="protein sequence ID" value="SEB91009.1"/>
    <property type="molecule type" value="Genomic_DNA"/>
</dbReference>
<organism evidence="3 4">
    <name type="scientific">Atopobium minutum</name>
    <dbReference type="NCBI Taxonomy" id="1381"/>
    <lineage>
        <taxon>Bacteria</taxon>
        <taxon>Bacillati</taxon>
        <taxon>Actinomycetota</taxon>
        <taxon>Coriobacteriia</taxon>
        <taxon>Coriobacteriales</taxon>
        <taxon>Atopobiaceae</taxon>
        <taxon>Atopobium</taxon>
    </lineage>
</organism>
<feature type="region of interest" description="Disordered" evidence="1">
    <location>
        <begin position="210"/>
        <end position="237"/>
    </location>
</feature>
<dbReference type="CDD" id="cd11614">
    <property type="entry name" value="SAF_CpaB_FlgA_like"/>
    <property type="match status" value="1"/>
</dbReference>
<comment type="caution">
    <text evidence="3">The sequence shown here is derived from an EMBL/GenBank/DDBJ whole genome shotgun (WGS) entry which is preliminary data.</text>
</comment>
<dbReference type="Pfam" id="PF08666">
    <property type="entry name" value="SAF"/>
    <property type="match status" value="1"/>
</dbReference>
<dbReference type="InterPro" id="IPR031571">
    <property type="entry name" value="RcpC_dom"/>
</dbReference>
<sequence length="237" mass="24571">MSLKFRVVFSIACAVLVGVLFLSYAQSIKAQAQATRSEILSKYGGEIVHVAVATNTIEAGKTIDSSDVQMRDWVAELVPQGAITDVDSIIGKTITVPICAGAPLSEFNFREAGSGIEVPKGMVALSIPLTDKIGLSAATLPGTSVAAYAIHDSDTSLISANVLILAVGSKQQSQSSSLTLAVPVADVEKILSISATGQLRLVVPANDVSALPGKKNQPAPDVVAAHESDEQQSSDDE</sequence>
<proteinExistence type="predicted"/>
<name>A0AB38A7L5_9ACTN</name>
<dbReference type="Proteomes" id="UP000183687">
    <property type="component" value="Unassembled WGS sequence"/>
</dbReference>
<dbReference type="InterPro" id="IPR013974">
    <property type="entry name" value="SAF"/>
</dbReference>
<dbReference type="AlphaFoldDB" id="A0AB38A7L5"/>
<dbReference type="InterPro" id="IPR017592">
    <property type="entry name" value="Pilus_assmbl_Flp-typ_CpaB"/>
</dbReference>
<dbReference type="NCBIfam" id="TIGR03177">
    <property type="entry name" value="pilus_cpaB"/>
    <property type="match status" value="1"/>
</dbReference>
<protein>
    <submittedName>
        <fullName evidence="3">Pilus assembly protein CpaB</fullName>
    </submittedName>
</protein>
<dbReference type="SMART" id="SM00858">
    <property type="entry name" value="SAF"/>
    <property type="match status" value="1"/>
</dbReference>
<dbReference type="Gene3D" id="3.90.1210.10">
    <property type="entry name" value="Antifreeze-like/N-acetylneuraminic acid synthase C-terminal domain"/>
    <property type="match status" value="1"/>
</dbReference>
<evidence type="ECO:0000313" key="3">
    <source>
        <dbReference type="EMBL" id="SEB91009.1"/>
    </source>
</evidence>
<accession>A0AB38A7L5</accession>
<evidence type="ECO:0000256" key="1">
    <source>
        <dbReference type="SAM" id="MobiDB-lite"/>
    </source>
</evidence>
<evidence type="ECO:0000259" key="2">
    <source>
        <dbReference type="SMART" id="SM00858"/>
    </source>
</evidence>
<dbReference type="RefSeq" id="WP_002564068.1">
    <property type="nucleotide sequence ID" value="NZ_CALJSN010000009.1"/>
</dbReference>
<evidence type="ECO:0000313" key="4">
    <source>
        <dbReference type="Proteomes" id="UP000183687"/>
    </source>
</evidence>
<feature type="domain" description="SAF" evidence="2">
    <location>
        <begin position="48"/>
        <end position="110"/>
    </location>
</feature>
<gene>
    <name evidence="3" type="ORF">SAMN04489746_1265</name>
</gene>